<dbReference type="Proteomes" id="UP000469185">
    <property type="component" value="Unassembled WGS sequence"/>
</dbReference>
<evidence type="ECO:0000259" key="1">
    <source>
        <dbReference type="SMART" id="SM01043"/>
    </source>
</evidence>
<evidence type="ECO:0000313" key="3">
    <source>
        <dbReference type="Proteomes" id="UP000469185"/>
    </source>
</evidence>
<dbReference type="InterPro" id="IPR027417">
    <property type="entry name" value="P-loop_NTPase"/>
</dbReference>
<sequence length="1052" mass="112441">MGTAANRGAPVAAQAEITLLGGFGIQLDGIPVPASAWPRRQAATLVKVLALAPGRRLHRERLIDVLWPDLTVAEAAPRLHKLAHYARRALGDDRDALVLRADVVALLPGAAVIVDVDEFDRAARSALEDSNPAAAALAVARYGGTLLPDDPYEAWATDHRERLRVQYLALLRVAGDWDRLVDADPADEGAHLALMRQHIEAGDNRAALRQFERMDAALRHELGVGPGTEALALRDEIVAALPQQSATADVRLVGRDQERDTVTEVLSAAAHGQGRTLLISGPPGVGKSAMLEWAARRAGRTGWRTGHGVAAAIEGAWPYAPVVDALADLCRRHPTLLDGLADAYRGEIERALTGHELTWTGEGTHQRLFVATAELIRLAASGTGLLLTVDDVHEADEASLRLLHYLARTVTSERAVIVLGSREGGRKVEQIRSSLVRRGFAVHIPLLPLDRGATETLVHRHIADAAPELVERIWVVSGGLPFAVAEIVRSGAPADPASLGAIGLTGLTPATREALQRVAVVGASFDTDQFVALTALPEAHAFAALDAALGALVVVHTGAGYRFRHALIRDALLAGVAPARQRTLHREAAERLDSIGAAPAQVAHHLIAAGEPAAAVPHVLKAVEREAAVGAYRDALGLVDAVREHATAAERSRLLSLRANLLSALGDRSTIGAYREALAVADDAERPLLRARMGQAALMEGDLDTAAGVLAGLEPTGGPADVSILLAQGNLAYFKGDIDAAWQASDQICGMVQPYEETWQRLDLLTLQALIAHHRGELFSRLRMELRRAQDTPALAASLFDPYLCVAEFLLYGTTPYTEVKAMARSLRATARRMGVLRAEAFATTLLGEAALLAGERDEAERELQDAVDLHREIGAPGGEASSLQRLAELRLQRGERVEAEGLLQQALPRARWSIMALHLVQRIFGTMIQAAPDPQAARAVVDQARDVMGTEDACAFCIIMFAVPAAIACADVGDIAEAEEYLRTAERSSNLWEGTAWQGAISEARAHLAAARGEIERSARLLDEAAVLFERASQPADAGRCRAEARLHAGL</sequence>
<dbReference type="PANTHER" id="PTHR35807">
    <property type="entry name" value="TRANSCRIPTIONAL REGULATOR REDD-RELATED"/>
    <property type="match status" value="1"/>
</dbReference>
<dbReference type="SUPFAM" id="SSF46894">
    <property type="entry name" value="C-terminal effector domain of the bipartite response regulators"/>
    <property type="match status" value="1"/>
</dbReference>
<comment type="caution">
    <text evidence="2">The sequence shown here is derived from an EMBL/GenBank/DDBJ whole genome shotgun (WGS) entry which is preliminary data.</text>
</comment>
<keyword evidence="3" id="KW-1185">Reference proteome</keyword>
<dbReference type="Gene3D" id="3.40.50.300">
    <property type="entry name" value="P-loop containing nucleotide triphosphate hydrolases"/>
    <property type="match status" value="1"/>
</dbReference>
<dbReference type="GO" id="GO:0006355">
    <property type="term" value="P:regulation of DNA-templated transcription"/>
    <property type="evidence" value="ECO:0007669"/>
    <property type="project" value="InterPro"/>
</dbReference>
<dbReference type="InterPro" id="IPR041664">
    <property type="entry name" value="AAA_16"/>
</dbReference>
<dbReference type="InterPro" id="IPR005158">
    <property type="entry name" value="BTAD"/>
</dbReference>
<evidence type="ECO:0000313" key="2">
    <source>
        <dbReference type="EMBL" id="NED98143.1"/>
    </source>
</evidence>
<protein>
    <submittedName>
        <fullName evidence="2">AAA family ATPase</fullName>
    </submittedName>
</protein>
<accession>A0A6N9YSX3</accession>
<dbReference type="SUPFAM" id="SSF52540">
    <property type="entry name" value="P-loop containing nucleoside triphosphate hydrolases"/>
    <property type="match status" value="1"/>
</dbReference>
<dbReference type="Pfam" id="PF13191">
    <property type="entry name" value="AAA_16"/>
    <property type="match status" value="1"/>
</dbReference>
<name>A0A6N9YSX3_9ACTN</name>
<dbReference type="EMBL" id="JAAGOB010000016">
    <property type="protein sequence ID" value="NED98143.1"/>
    <property type="molecule type" value="Genomic_DNA"/>
</dbReference>
<dbReference type="AlphaFoldDB" id="A0A6N9YSX3"/>
<gene>
    <name evidence="2" type="ORF">G1H11_22850</name>
</gene>
<dbReference type="Pfam" id="PF03704">
    <property type="entry name" value="BTAD"/>
    <property type="match status" value="1"/>
</dbReference>
<dbReference type="SUPFAM" id="SSF48452">
    <property type="entry name" value="TPR-like"/>
    <property type="match status" value="2"/>
</dbReference>
<dbReference type="Gene3D" id="1.10.10.10">
    <property type="entry name" value="Winged helix-like DNA-binding domain superfamily/Winged helix DNA-binding domain"/>
    <property type="match status" value="1"/>
</dbReference>
<reference evidence="2 3" key="1">
    <citation type="submission" date="2020-02" db="EMBL/GenBank/DDBJ databases">
        <authorList>
            <person name="Li X.-J."/>
            <person name="Feng X.-M."/>
        </authorList>
    </citation>
    <scope>NUCLEOTIDE SEQUENCE [LARGE SCALE GENOMIC DNA]</scope>
    <source>
        <strain evidence="2 3">CGMCC 4.7225</strain>
    </source>
</reference>
<dbReference type="InterPro" id="IPR016032">
    <property type="entry name" value="Sig_transdc_resp-reg_C-effctor"/>
</dbReference>
<organism evidence="2 3">
    <name type="scientific">Phytoactinopolyspora alkaliphila</name>
    <dbReference type="NCBI Taxonomy" id="1783498"/>
    <lineage>
        <taxon>Bacteria</taxon>
        <taxon>Bacillati</taxon>
        <taxon>Actinomycetota</taxon>
        <taxon>Actinomycetes</taxon>
        <taxon>Jiangellales</taxon>
        <taxon>Jiangellaceae</taxon>
        <taxon>Phytoactinopolyspora</taxon>
    </lineage>
</organism>
<dbReference type="InterPro" id="IPR011990">
    <property type="entry name" value="TPR-like_helical_dom_sf"/>
</dbReference>
<proteinExistence type="predicted"/>
<dbReference type="SMART" id="SM01043">
    <property type="entry name" value="BTAD"/>
    <property type="match status" value="1"/>
</dbReference>
<dbReference type="InterPro" id="IPR051677">
    <property type="entry name" value="AfsR-DnrI-RedD_regulator"/>
</dbReference>
<dbReference type="GO" id="GO:0003677">
    <property type="term" value="F:DNA binding"/>
    <property type="evidence" value="ECO:0007669"/>
    <property type="project" value="InterPro"/>
</dbReference>
<dbReference type="InterPro" id="IPR036388">
    <property type="entry name" value="WH-like_DNA-bd_sf"/>
</dbReference>
<feature type="domain" description="Bacterial transcriptional activator" evidence="1">
    <location>
        <begin position="114"/>
        <end position="238"/>
    </location>
</feature>
<dbReference type="Gene3D" id="1.25.40.10">
    <property type="entry name" value="Tetratricopeptide repeat domain"/>
    <property type="match status" value="2"/>
</dbReference>